<evidence type="ECO:0000313" key="1">
    <source>
        <dbReference type="EMBL" id="KAF1993606.1"/>
    </source>
</evidence>
<name>A0A6A5W7J0_9PLEO</name>
<reference evidence="1" key="1">
    <citation type="journal article" date="2020" name="Stud. Mycol.">
        <title>101 Dothideomycetes genomes: a test case for predicting lifestyles and emergence of pathogens.</title>
        <authorList>
            <person name="Haridas S."/>
            <person name="Albert R."/>
            <person name="Binder M."/>
            <person name="Bloem J."/>
            <person name="Labutti K."/>
            <person name="Salamov A."/>
            <person name="Andreopoulos B."/>
            <person name="Baker S."/>
            <person name="Barry K."/>
            <person name="Bills G."/>
            <person name="Bluhm B."/>
            <person name="Cannon C."/>
            <person name="Castanera R."/>
            <person name="Culley D."/>
            <person name="Daum C."/>
            <person name="Ezra D."/>
            <person name="Gonzalez J."/>
            <person name="Henrissat B."/>
            <person name="Kuo A."/>
            <person name="Liang C."/>
            <person name="Lipzen A."/>
            <person name="Lutzoni F."/>
            <person name="Magnuson J."/>
            <person name="Mondo S."/>
            <person name="Nolan M."/>
            <person name="Ohm R."/>
            <person name="Pangilinan J."/>
            <person name="Park H.-J."/>
            <person name="Ramirez L."/>
            <person name="Alfaro M."/>
            <person name="Sun H."/>
            <person name="Tritt A."/>
            <person name="Yoshinaga Y."/>
            <person name="Zwiers L.-H."/>
            <person name="Turgeon B."/>
            <person name="Goodwin S."/>
            <person name="Spatafora J."/>
            <person name="Crous P."/>
            <person name="Grigoriev I."/>
        </authorList>
    </citation>
    <scope>NUCLEOTIDE SEQUENCE</scope>
    <source>
        <strain evidence="1">CBS 123094</strain>
    </source>
</reference>
<evidence type="ECO:0000313" key="2">
    <source>
        <dbReference type="Proteomes" id="UP000799779"/>
    </source>
</evidence>
<dbReference type="OrthoDB" id="5376804at2759"/>
<dbReference type="Proteomes" id="UP000799779">
    <property type="component" value="Unassembled WGS sequence"/>
</dbReference>
<organism evidence="1 2">
    <name type="scientific">Amniculicola lignicola CBS 123094</name>
    <dbReference type="NCBI Taxonomy" id="1392246"/>
    <lineage>
        <taxon>Eukaryota</taxon>
        <taxon>Fungi</taxon>
        <taxon>Dikarya</taxon>
        <taxon>Ascomycota</taxon>
        <taxon>Pezizomycotina</taxon>
        <taxon>Dothideomycetes</taxon>
        <taxon>Pleosporomycetidae</taxon>
        <taxon>Pleosporales</taxon>
        <taxon>Amniculicolaceae</taxon>
        <taxon>Amniculicola</taxon>
    </lineage>
</organism>
<dbReference type="AlphaFoldDB" id="A0A6A5W7J0"/>
<keyword evidence="2" id="KW-1185">Reference proteome</keyword>
<proteinExistence type="predicted"/>
<sequence length="182" mass="20310">MQDMKKLTGNDTNGTNISLPRNMDINGPYTTWNLPYITLSNFDLLFGTSSLTQRSTWMAANTNYDPKILKGSNDFLNGKALWSPTTPIATECILQLSANAYESFVKNGISTEVMRGSWTNRDPASWQPSVSDNGTSDPQSLAWAKERGNILFDDLSYRTDLKLRSVPSKCCAAKPKRNAEHY</sequence>
<protein>
    <submittedName>
        <fullName evidence="1">Uncharacterized protein</fullName>
    </submittedName>
</protein>
<dbReference type="EMBL" id="ML977694">
    <property type="protein sequence ID" value="KAF1993606.1"/>
    <property type="molecule type" value="Genomic_DNA"/>
</dbReference>
<accession>A0A6A5W7J0</accession>
<gene>
    <name evidence="1" type="ORF">P154DRAFT_540258</name>
</gene>